<dbReference type="NCBIfam" id="NF001986">
    <property type="entry name" value="PRK00779.1"/>
    <property type="match status" value="1"/>
</dbReference>
<name>A0A399FY20_UNCN2</name>
<dbReference type="InterPro" id="IPR024904">
    <property type="entry name" value="OTCase_ArgI"/>
</dbReference>
<evidence type="ECO:0000256" key="5">
    <source>
        <dbReference type="ARBA" id="ARBA00048772"/>
    </source>
</evidence>
<feature type="binding site" evidence="6">
    <location>
        <begin position="265"/>
        <end position="266"/>
    </location>
    <ligand>
        <name>carbamoyl phosphate</name>
        <dbReference type="ChEBI" id="CHEBI:58228"/>
    </ligand>
</feature>
<dbReference type="PRINTS" id="PR00100">
    <property type="entry name" value="AOTCASE"/>
</dbReference>
<comment type="subcellular location">
    <subcellularLocation>
        <location evidence="6">Cytoplasm</location>
    </subcellularLocation>
</comment>
<evidence type="ECO:0000259" key="8">
    <source>
        <dbReference type="Pfam" id="PF02729"/>
    </source>
</evidence>
<feature type="binding site" evidence="6">
    <location>
        <position position="225"/>
    </location>
    <ligand>
        <name>L-ornithine</name>
        <dbReference type="ChEBI" id="CHEBI:46911"/>
    </ligand>
</feature>
<dbReference type="InterPro" id="IPR006131">
    <property type="entry name" value="Asp_carbamoyltransf_Asp/Orn-bd"/>
</dbReference>
<dbReference type="EC" id="2.1.3.3" evidence="3 6"/>
<feature type="domain" description="Aspartate/ornithine carbamoyltransferase carbamoyl-P binding" evidence="8">
    <location>
        <begin position="2"/>
        <end position="140"/>
    </location>
</feature>
<comment type="pathway">
    <text evidence="1">Amino-acid biosynthesis; L-arginine biosynthesis; L-arginine from L-ornithine and carbamoyl phosphate: step 1/3.</text>
</comment>
<dbReference type="PANTHER" id="PTHR45753:SF3">
    <property type="entry name" value="ORNITHINE TRANSCARBAMYLASE, MITOCHONDRIAL"/>
    <property type="match status" value="1"/>
</dbReference>
<comment type="caution">
    <text evidence="9">The sequence shown here is derived from an EMBL/GenBank/DDBJ whole genome shotgun (WGS) entry which is preliminary data.</text>
</comment>
<protein>
    <recommendedName>
        <fullName evidence="3 6">Ornithine carbamoyltransferase</fullName>
        <shortName evidence="6">OTCase</shortName>
        <ecNumber evidence="3 6">2.1.3.3</ecNumber>
    </recommendedName>
</protein>
<dbReference type="Proteomes" id="UP000266287">
    <property type="component" value="Unassembled WGS sequence"/>
</dbReference>
<evidence type="ECO:0000313" key="10">
    <source>
        <dbReference type="Proteomes" id="UP000266287"/>
    </source>
</evidence>
<evidence type="ECO:0000259" key="7">
    <source>
        <dbReference type="Pfam" id="PF00185"/>
    </source>
</evidence>
<dbReference type="GO" id="GO:0016597">
    <property type="term" value="F:amino acid binding"/>
    <property type="evidence" value="ECO:0007669"/>
    <property type="project" value="InterPro"/>
</dbReference>
<sequence length="310" mass="35411">MRSLISILDLSSDEIREIFAQAARLKAERKRWEKLLRGKTLGLLFDKPSLRTRVSFEVGMHQLGGYTLYLGPHEVGLGKRESVKDIARTLSRYLDCLVARVFDHTTIVELAREADIPVINGLSNLFHPCQILSDLFTIMEKREKKLKDIKIAFIGDGSSNMANSWLCAAAQFKINLAIATPQRYEPNAAVLLKTREAGGKSFLRNVCVLRDPVEAVKEADVIYTDTWVSMGQDEERKERKRAFRRFQVNEELLQSAKPDVMVMHCLPLHRGEEITDTVIESPQSIIFDQVENRLHLQKAILLFLLDKKTY</sequence>
<dbReference type="Pfam" id="PF02729">
    <property type="entry name" value="OTCace_N"/>
    <property type="match status" value="1"/>
</dbReference>
<dbReference type="EMBL" id="NDHY01000005">
    <property type="protein sequence ID" value="RII00270.1"/>
    <property type="molecule type" value="Genomic_DNA"/>
</dbReference>
<dbReference type="HAMAP" id="MF_01109">
    <property type="entry name" value="OTCase"/>
    <property type="match status" value="1"/>
</dbReference>
<evidence type="ECO:0000256" key="2">
    <source>
        <dbReference type="ARBA" id="ARBA00007805"/>
    </source>
</evidence>
<dbReference type="InterPro" id="IPR036901">
    <property type="entry name" value="Asp/Orn_carbamoylTrfase_sf"/>
</dbReference>
<dbReference type="AlphaFoldDB" id="A0A399FY20"/>
<dbReference type="InterPro" id="IPR006130">
    <property type="entry name" value="Asp/Orn_carbamoylTrfase"/>
</dbReference>
<accession>A0A399FY20</accession>
<dbReference type="Gene3D" id="3.40.50.1370">
    <property type="entry name" value="Aspartate/ornithine carbamoyltransferase"/>
    <property type="match status" value="2"/>
</dbReference>
<evidence type="ECO:0000256" key="4">
    <source>
        <dbReference type="ARBA" id="ARBA00022679"/>
    </source>
</evidence>
<dbReference type="PANTHER" id="PTHR45753">
    <property type="entry name" value="ORNITHINE CARBAMOYLTRANSFERASE, MITOCHONDRIAL"/>
    <property type="match status" value="1"/>
</dbReference>
<gene>
    <name evidence="9" type="primary">argF</name>
    <name evidence="9" type="ORF">B9J77_03005</name>
</gene>
<feature type="binding site" evidence="6">
    <location>
        <position position="293"/>
    </location>
    <ligand>
        <name>carbamoyl phosphate</name>
        <dbReference type="ChEBI" id="CHEBI:58228"/>
    </ligand>
</feature>
<reference evidence="9 10" key="1">
    <citation type="submission" date="2018-08" db="EMBL/GenBank/DDBJ databases">
        <title>Draft genome of candidate division NPL-UPA2 bacterium Unc8 that adapted to ultra-basic serpentinizing groundwater.</title>
        <authorList>
            <person name="Ishii S."/>
            <person name="Suzuki S."/>
            <person name="Nealson K.H."/>
        </authorList>
    </citation>
    <scope>NUCLEOTIDE SEQUENCE [LARGE SCALE GENOMIC DNA]</scope>
    <source>
        <strain evidence="9">Unc8</strain>
    </source>
</reference>
<feature type="binding site" evidence="6">
    <location>
        <begin position="229"/>
        <end position="230"/>
    </location>
    <ligand>
        <name>L-ornithine</name>
        <dbReference type="ChEBI" id="CHEBI:46911"/>
    </ligand>
</feature>
<dbReference type="GO" id="GO:0019240">
    <property type="term" value="P:citrulline biosynthetic process"/>
    <property type="evidence" value="ECO:0007669"/>
    <property type="project" value="TreeGrafter"/>
</dbReference>
<evidence type="ECO:0000256" key="1">
    <source>
        <dbReference type="ARBA" id="ARBA00004975"/>
    </source>
</evidence>
<feature type="domain" description="Aspartate/ornithine carbamoyltransferase Asp/Orn-binding" evidence="7">
    <location>
        <begin position="147"/>
        <end position="303"/>
    </location>
</feature>
<dbReference type="Pfam" id="PF00185">
    <property type="entry name" value="OTCace"/>
    <property type="match status" value="1"/>
</dbReference>
<dbReference type="GO" id="GO:0042450">
    <property type="term" value="P:L-arginine biosynthetic process via ornithine"/>
    <property type="evidence" value="ECO:0007669"/>
    <property type="project" value="UniProtKB-UniRule"/>
</dbReference>
<comment type="similarity">
    <text evidence="2 6">Belongs to the aspartate/ornithine carbamoyltransferase superfamily. OTCase family.</text>
</comment>
<proteinExistence type="inferred from homology"/>
<dbReference type="PRINTS" id="PR00102">
    <property type="entry name" value="OTCASE"/>
</dbReference>
<feature type="binding site" evidence="6">
    <location>
        <position position="160"/>
    </location>
    <ligand>
        <name>L-ornithine</name>
        <dbReference type="ChEBI" id="CHEBI:46911"/>
    </ligand>
</feature>
<dbReference type="GO" id="GO:0004585">
    <property type="term" value="F:ornithine carbamoyltransferase activity"/>
    <property type="evidence" value="ECO:0007669"/>
    <property type="project" value="UniProtKB-UniRule"/>
</dbReference>
<comment type="caution">
    <text evidence="6">Lacks conserved residue(s) required for the propagation of feature annotation.</text>
</comment>
<feature type="binding site" evidence="6">
    <location>
        <begin position="127"/>
        <end position="130"/>
    </location>
    <ligand>
        <name>carbamoyl phosphate</name>
        <dbReference type="ChEBI" id="CHEBI:58228"/>
    </ligand>
</feature>
<dbReference type="InterPro" id="IPR002292">
    <property type="entry name" value="Orn/put_carbamltrans"/>
</dbReference>
<keyword evidence="4 6" id="KW-0808">Transferase</keyword>
<dbReference type="GO" id="GO:0005737">
    <property type="term" value="C:cytoplasm"/>
    <property type="evidence" value="ECO:0007669"/>
    <property type="project" value="UniProtKB-SubCell"/>
</dbReference>
<evidence type="ECO:0000256" key="6">
    <source>
        <dbReference type="HAMAP-Rule" id="MF_01109"/>
    </source>
</evidence>
<keyword evidence="6" id="KW-0963">Cytoplasm</keyword>
<feature type="binding site" evidence="6">
    <location>
        <position position="100"/>
    </location>
    <ligand>
        <name>carbamoyl phosphate</name>
        <dbReference type="ChEBI" id="CHEBI:58228"/>
    </ligand>
</feature>
<dbReference type="NCBIfam" id="TIGR00658">
    <property type="entry name" value="orni_carb_tr"/>
    <property type="match status" value="1"/>
</dbReference>
<organism evidence="9 10">
    <name type="scientific">candidate division NPL-UPA2 bacterium Unc8</name>
    <dbReference type="NCBI Taxonomy" id="1980939"/>
    <lineage>
        <taxon>Bacteria</taxon>
    </lineage>
</organism>
<evidence type="ECO:0000256" key="3">
    <source>
        <dbReference type="ARBA" id="ARBA00013007"/>
    </source>
</evidence>
<comment type="catalytic activity">
    <reaction evidence="5 6">
        <text>carbamoyl phosphate + L-ornithine = L-citrulline + phosphate + H(+)</text>
        <dbReference type="Rhea" id="RHEA:19513"/>
        <dbReference type="ChEBI" id="CHEBI:15378"/>
        <dbReference type="ChEBI" id="CHEBI:43474"/>
        <dbReference type="ChEBI" id="CHEBI:46911"/>
        <dbReference type="ChEBI" id="CHEBI:57743"/>
        <dbReference type="ChEBI" id="CHEBI:58228"/>
        <dbReference type="EC" id="2.1.3.3"/>
    </reaction>
</comment>
<dbReference type="FunFam" id="3.40.50.1370:FF:000008">
    <property type="entry name" value="Ornithine carbamoyltransferase"/>
    <property type="match status" value="1"/>
</dbReference>
<dbReference type="SUPFAM" id="SSF53671">
    <property type="entry name" value="Aspartate/ornithine carbamoyltransferase"/>
    <property type="match status" value="1"/>
</dbReference>
<evidence type="ECO:0000313" key="9">
    <source>
        <dbReference type="EMBL" id="RII00270.1"/>
    </source>
</evidence>
<dbReference type="InterPro" id="IPR006132">
    <property type="entry name" value="Asp/Orn_carbamoyltranf_P-bd"/>
</dbReference>